<keyword evidence="4" id="KW-0813">Transport</keyword>
<organism evidence="13 14">
    <name type="scientific">Pseudomicrostroma glucosiphilum</name>
    <dbReference type="NCBI Taxonomy" id="1684307"/>
    <lineage>
        <taxon>Eukaryota</taxon>
        <taxon>Fungi</taxon>
        <taxon>Dikarya</taxon>
        <taxon>Basidiomycota</taxon>
        <taxon>Ustilaginomycotina</taxon>
        <taxon>Exobasidiomycetes</taxon>
        <taxon>Microstromatales</taxon>
        <taxon>Microstromatales incertae sedis</taxon>
        <taxon>Pseudomicrostroma</taxon>
    </lineage>
</organism>
<keyword evidence="10" id="KW-0496">Mitochondrion</keyword>
<dbReference type="GeneID" id="37013561"/>
<dbReference type="AlphaFoldDB" id="A0A316UDW5"/>
<comment type="similarity">
    <text evidence="2">Belongs to the TIM54 family.</text>
</comment>
<feature type="region of interest" description="Disordered" evidence="12">
    <location>
        <begin position="257"/>
        <end position="304"/>
    </location>
</feature>
<evidence type="ECO:0000256" key="10">
    <source>
        <dbReference type="ARBA" id="ARBA00023128"/>
    </source>
</evidence>
<protein>
    <recommendedName>
        <fullName evidence="3">Mitochondrial import inner membrane translocase subunit TIM54</fullName>
    </recommendedName>
</protein>
<evidence type="ECO:0000256" key="6">
    <source>
        <dbReference type="ARBA" id="ARBA00022792"/>
    </source>
</evidence>
<evidence type="ECO:0000256" key="4">
    <source>
        <dbReference type="ARBA" id="ARBA00022448"/>
    </source>
</evidence>
<evidence type="ECO:0000256" key="7">
    <source>
        <dbReference type="ARBA" id="ARBA00022927"/>
    </source>
</evidence>
<gene>
    <name evidence="13" type="ORF">BCV69DRAFT_281021</name>
</gene>
<feature type="region of interest" description="Disordered" evidence="12">
    <location>
        <begin position="1"/>
        <end position="33"/>
    </location>
</feature>
<dbReference type="RefSeq" id="XP_025350566.1">
    <property type="nucleotide sequence ID" value="XM_025491827.1"/>
</dbReference>
<comment type="subcellular location">
    <subcellularLocation>
        <location evidence="1">Mitochondrion inner membrane</location>
        <topology evidence="1">Single-pass membrane protein</topology>
    </subcellularLocation>
</comment>
<dbReference type="Proteomes" id="UP000245942">
    <property type="component" value="Unassembled WGS sequence"/>
</dbReference>
<name>A0A316UDW5_9BASI</name>
<evidence type="ECO:0000256" key="2">
    <source>
        <dbReference type="ARBA" id="ARBA00006355"/>
    </source>
</evidence>
<proteinExistence type="inferred from homology"/>
<evidence type="ECO:0000313" key="13">
    <source>
        <dbReference type="EMBL" id="PWN23406.1"/>
    </source>
</evidence>
<keyword evidence="7" id="KW-0653">Protein transport</keyword>
<evidence type="ECO:0000256" key="1">
    <source>
        <dbReference type="ARBA" id="ARBA00004434"/>
    </source>
</evidence>
<keyword evidence="5" id="KW-0812">Transmembrane</keyword>
<evidence type="ECO:0000256" key="12">
    <source>
        <dbReference type="SAM" id="MobiDB-lite"/>
    </source>
</evidence>
<feature type="region of interest" description="Disordered" evidence="12">
    <location>
        <begin position="492"/>
        <end position="521"/>
    </location>
</feature>
<dbReference type="GO" id="GO:0015031">
    <property type="term" value="P:protein transport"/>
    <property type="evidence" value="ECO:0007669"/>
    <property type="project" value="UniProtKB-KW"/>
</dbReference>
<evidence type="ECO:0000256" key="5">
    <source>
        <dbReference type="ARBA" id="ARBA00022692"/>
    </source>
</evidence>
<feature type="region of interest" description="Disordered" evidence="12">
    <location>
        <begin position="317"/>
        <end position="370"/>
    </location>
</feature>
<dbReference type="OrthoDB" id="5598305at2759"/>
<keyword evidence="14" id="KW-1185">Reference proteome</keyword>
<keyword evidence="11" id="KW-0472">Membrane</keyword>
<evidence type="ECO:0000256" key="11">
    <source>
        <dbReference type="ARBA" id="ARBA00023136"/>
    </source>
</evidence>
<feature type="compositionally biased region" description="Low complexity" evidence="12">
    <location>
        <begin position="282"/>
        <end position="299"/>
    </location>
</feature>
<dbReference type="EMBL" id="KZ819322">
    <property type="protein sequence ID" value="PWN23406.1"/>
    <property type="molecule type" value="Genomic_DNA"/>
</dbReference>
<reference evidence="13 14" key="1">
    <citation type="journal article" date="2018" name="Mol. Biol. Evol.">
        <title>Broad Genomic Sampling Reveals a Smut Pathogenic Ancestry of the Fungal Clade Ustilaginomycotina.</title>
        <authorList>
            <person name="Kijpornyongpan T."/>
            <person name="Mondo S.J."/>
            <person name="Barry K."/>
            <person name="Sandor L."/>
            <person name="Lee J."/>
            <person name="Lipzen A."/>
            <person name="Pangilinan J."/>
            <person name="LaButti K."/>
            <person name="Hainaut M."/>
            <person name="Henrissat B."/>
            <person name="Grigoriev I.V."/>
            <person name="Spatafora J.W."/>
            <person name="Aime M.C."/>
        </authorList>
    </citation>
    <scope>NUCLEOTIDE SEQUENCE [LARGE SCALE GENOMIC DNA]</scope>
    <source>
        <strain evidence="13 14">MCA 4718</strain>
    </source>
</reference>
<accession>A0A316UDW5</accession>
<keyword evidence="6" id="KW-0999">Mitochondrion inner membrane</keyword>
<evidence type="ECO:0000256" key="3">
    <source>
        <dbReference type="ARBA" id="ARBA00020796"/>
    </source>
</evidence>
<feature type="compositionally biased region" description="Low complexity" evidence="12">
    <location>
        <begin position="342"/>
        <end position="355"/>
    </location>
</feature>
<keyword evidence="9" id="KW-0811">Translocation</keyword>
<dbReference type="Pfam" id="PF11711">
    <property type="entry name" value="Tim54"/>
    <property type="match status" value="1"/>
</dbReference>
<dbReference type="STRING" id="1684307.A0A316UDW5"/>
<dbReference type="GO" id="GO:0005743">
    <property type="term" value="C:mitochondrial inner membrane"/>
    <property type="evidence" value="ECO:0007669"/>
    <property type="project" value="UniProtKB-SubCell"/>
</dbReference>
<dbReference type="InterPro" id="IPR021056">
    <property type="entry name" value="Mt_import_IM_translocase_Tim54"/>
</dbReference>
<evidence type="ECO:0000313" key="14">
    <source>
        <dbReference type="Proteomes" id="UP000245942"/>
    </source>
</evidence>
<evidence type="ECO:0000256" key="9">
    <source>
        <dbReference type="ARBA" id="ARBA00023010"/>
    </source>
</evidence>
<keyword evidence="8" id="KW-1133">Transmembrane helix</keyword>
<evidence type="ECO:0000256" key="8">
    <source>
        <dbReference type="ARBA" id="ARBA00022989"/>
    </source>
</evidence>
<sequence length="569" mass="63428">MATPTPPTPPSGSPAVVIPPPKAAAPLPKPPPRPIPAGLRPLLYLGIPRSVLTYRPKPPSRNTSIFLVVTTSLVSLWYYDRRECKRLKQEYIDQVKHLAAEPLAPYEYPRKVQVYGARSPGDEDYDKSIIYFKRYVKPVLVAAGIDFEILNGRRHGGLGRELQQRIYARRRQLLGLEPWGCEVSTAGSGPVLPTSPDAIAAQTAAMQAFALSPQQQLQRELDGAVVVLGRPAYKEYMWGLREGWTKELPPQRQDLDEPLANRLSDDGRFDEVPEEGSSRMDTGATAAPSTSASTSSFSSDLRPDAELDEIERRNRALEASADADEGAPLPASSRGPMPNLMSSSSSGSSSSRGGSKPAAPKVDPALLAPPQQIPAQPPLLFVDYVNLVGWRQIPKRMVGFFYHRERVRQGGEYGVQIALCDKSTAREFNASLDHALGSVREEPPQGGDLDWGLEGESTYPPRFHKILKRVEDEKESYYKELPRRLRDTRTLVRGQREPSRVEKNDPPKTEGELREERFKREKDWQSDEMGYAMLRTDEGVAWSEAFRGALRVLRREREDKEAALQGEVV</sequence>